<evidence type="ECO:0008006" key="3">
    <source>
        <dbReference type="Google" id="ProtNLM"/>
    </source>
</evidence>
<name>A0A3M7RER9_BRAPC</name>
<reference evidence="1 2" key="1">
    <citation type="journal article" date="2018" name="Sci. Rep.">
        <title>Genomic signatures of local adaptation to the degree of environmental predictability in rotifers.</title>
        <authorList>
            <person name="Franch-Gras L."/>
            <person name="Hahn C."/>
            <person name="Garcia-Roger E.M."/>
            <person name="Carmona M.J."/>
            <person name="Serra M."/>
            <person name="Gomez A."/>
        </authorList>
    </citation>
    <scope>NUCLEOTIDE SEQUENCE [LARGE SCALE GENOMIC DNA]</scope>
    <source>
        <strain evidence="1">HYR1</strain>
    </source>
</reference>
<gene>
    <name evidence="1" type="ORF">BpHYR1_009909</name>
</gene>
<evidence type="ECO:0000313" key="2">
    <source>
        <dbReference type="Proteomes" id="UP000276133"/>
    </source>
</evidence>
<accession>A0A3M7RER9</accession>
<dbReference type="Proteomes" id="UP000276133">
    <property type="component" value="Unassembled WGS sequence"/>
</dbReference>
<dbReference type="EMBL" id="REGN01003546">
    <property type="protein sequence ID" value="RNA22073.1"/>
    <property type="molecule type" value="Genomic_DNA"/>
</dbReference>
<comment type="caution">
    <text evidence="1">The sequence shown here is derived from an EMBL/GenBank/DDBJ whole genome shotgun (WGS) entry which is preliminary data.</text>
</comment>
<protein>
    <recommendedName>
        <fullName evidence="3">SH3 domain-containing protein</fullName>
    </recommendedName>
</protein>
<evidence type="ECO:0000313" key="1">
    <source>
        <dbReference type="EMBL" id="RNA22073.1"/>
    </source>
</evidence>
<keyword evidence="2" id="KW-1185">Reference proteome</keyword>
<proteinExistence type="predicted"/>
<sequence length="165" mass="18817">MFQYSPDFKPVAKEAKIVKLSRFPPEKSKPKFHHSSFNDSDFSDISFLSFSQIESSSEAHSTIINNSLNSSNSIKYSSDSENEVSTVYLEKLYIIKDHTTQLAYGGISVKRDELVYLISQSEYYYLIENQRGVQGIVPKDICVNLEETVRNARQNLKSKTKITSL</sequence>
<dbReference type="AlphaFoldDB" id="A0A3M7RER9"/>
<organism evidence="1 2">
    <name type="scientific">Brachionus plicatilis</name>
    <name type="common">Marine rotifer</name>
    <name type="synonym">Brachionus muelleri</name>
    <dbReference type="NCBI Taxonomy" id="10195"/>
    <lineage>
        <taxon>Eukaryota</taxon>
        <taxon>Metazoa</taxon>
        <taxon>Spiralia</taxon>
        <taxon>Gnathifera</taxon>
        <taxon>Rotifera</taxon>
        <taxon>Eurotatoria</taxon>
        <taxon>Monogononta</taxon>
        <taxon>Pseudotrocha</taxon>
        <taxon>Ploima</taxon>
        <taxon>Brachionidae</taxon>
        <taxon>Brachionus</taxon>
    </lineage>
</organism>
<dbReference type="OrthoDB" id="10472489at2759"/>